<keyword evidence="2" id="KW-0732">Signal</keyword>
<keyword evidence="1" id="KW-1133">Transmembrane helix</keyword>
<organism evidence="3 4">
    <name type="scientific">Nematostella vectensis</name>
    <name type="common">Starlet sea anemone</name>
    <dbReference type="NCBI Taxonomy" id="45351"/>
    <lineage>
        <taxon>Eukaryota</taxon>
        <taxon>Metazoa</taxon>
        <taxon>Cnidaria</taxon>
        <taxon>Anthozoa</taxon>
        <taxon>Hexacorallia</taxon>
        <taxon>Actiniaria</taxon>
        <taxon>Edwardsiidae</taxon>
        <taxon>Nematostella</taxon>
    </lineage>
</organism>
<dbReference type="InParanoid" id="A7SS99"/>
<keyword evidence="4" id="KW-1185">Reference proteome</keyword>
<feature type="transmembrane region" description="Helical" evidence="1">
    <location>
        <begin position="783"/>
        <end position="802"/>
    </location>
</feature>
<evidence type="ECO:0000313" key="4">
    <source>
        <dbReference type="Proteomes" id="UP000001593"/>
    </source>
</evidence>
<feature type="transmembrane region" description="Helical" evidence="1">
    <location>
        <begin position="588"/>
        <end position="609"/>
    </location>
</feature>
<feature type="chain" id="PRO_5002712254" evidence="2">
    <location>
        <begin position="32"/>
        <end position="972"/>
    </location>
</feature>
<feature type="transmembrane region" description="Helical" evidence="1">
    <location>
        <begin position="556"/>
        <end position="582"/>
    </location>
</feature>
<feature type="transmembrane region" description="Helical" evidence="1">
    <location>
        <begin position="755"/>
        <end position="771"/>
    </location>
</feature>
<name>A7SS99_NEMVE</name>
<keyword evidence="1" id="KW-0472">Membrane</keyword>
<protein>
    <submittedName>
        <fullName evidence="3">Uncharacterized protein</fullName>
    </submittedName>
</protein>
<gene>
    <name evidence="3" type="ORF">NEMVEDRAFT_v1g247081</name>
</gene>
<feature type="transmembrane region" description="Helical" evidence="1">
    <location>
        <begin position="242"/>
        <end position="265"/>
    </location>
</feature>
<feature type="transmembrane region" description="Helical" evidence="1">
    <location>
        <begin position="616"/>
        <end position="636"/>
    </location>
</feature>
<accession>A7SS99</accession>
<feature type="transmembrane region" description="Helical" evidence="1">
    <location>
        <begin position="897"/>
        <end position="916"/>
    </location>
</feature>
<evidence type="ECO:0000256" key="2">
    <source>
        <dbReference type="SAM" id="SignalP"/>
    </source>
</evidence>
<sequence length="972" mass="110363">MALSVLVFFPNAKSVILLSLYFGLLFQDVESNPLSSGHKNANKPQESLPQAGGLFGDFIDGGGSSCDNITCKLVFNDTDIERFQNLVDSDALAIFMFVTLSNDTLENSVKDHYSNSANKIFPFAMQLREKWAWVRNRRGKFLATLPYDFDILSLTMLTRDVYDLSLTITSFPSVCYANVSATCLQSLAAEAILNMVQAQGDVCLKVEKLKSTFKDSGYVCCRHLRGHAGRVICDVNIANNSWVEFGLGLLWAVSFLFGLLSPLLFKYLPKEFHRSGHAKRSTRGLHRSSSSSFDEFENTYRHDRLLLISKADGFLDVIRQQTESVFVSRFCRCLFVIVLSFLPILQALLYWFLKKSEVGITEQLQGVGDAFITLLEPTGKFVVLTLYCFCILLVSIAVAIPKTLSELARRLCGRKDEKSFLGFKKPEELIVTSDKRGFQLMYENMVFHLNCLITLAFWKFTFSILLHPLFALCNSSTEGDDMAFDEKTEDEHNNNTNMWQNIFRAVFYILLFPFWFAVTIAALIVYLLPVTYVAFRIWKMMFRVEIECKCCESIPVAVKLLSLPVLYILFIIFCICVEASYFMLILTLSFNVVFLGSVIGFTIMGIIFYIEVYIPYVVISLCCLFYVWRSATGYFAQFKRLQNALFEECERHDSEIKVEASIKETFSVPIPLERKPSASSLQKSTKSSAFILIHYEEYDIPSIPLDLFISAFNLLLPFKRVIFAKILKVASEFLYLLAIFSFVMSLDEFSAGQPVVQALALLLLGAIPLLFQKSPHEATVTEVYIPYVVISLCCLFYVWRSATGYFAQFKRLQNALFEECERHDSEIKVEASIKETFSVPIPLERKPSASSLQKSTKSSAFILIHYEEYDIPSIPLDLFISASNLLLPFKRVIFAKILKVASEFLYLLAIFSFVMSLNELSAGQPVVQALALLLLGAIPLLFQKSPHEATVTEVKWLRFHIQELIAKYCKNC</sequence>
<feature type="transmembrane region" description="Helical" evidence="1">
    <location>
        <begin position="333"/>
        <end position="353"/>
    </location>
</feature>
<feature type="transmembrane region" description="Helical" evidence="1">
    <location>
        <begin position="381"/>
        <end position="400"/>
    </location>
</feature>
<dbReference type="HOGENOM" id="CLU_305307_0_0_1"/>
<reference evidence="3 4" key="1">
    <citation type="journal article" date="2007" name="Science">
        <title>Sea anemone genome reveals ancestral eumetazoan gene repertoire and genomic organization.</title>
        <authorList>
            <person name="Putnam N.H."/>
            <person name="Srivastava M."/>
            <person name="Hellsten U."/>
            <person name="Dirks B."/>
            <person name="Chapman J."/>
            <person name="Salamov A."/>
            <person name="Terry A."/>
            <person name="Shapiro H."/>
            <person name="Lindquist E."/>
            <person name="Kapitonov V.V."/>
            <person name="Jurka J."/>
            <person name="Genikhovich G."/>
            <person name="Grigoriev I.V."/>
            <person name="Lucas S.M."/>
            <person name="Steele R.E."/>
            <person name="Finnerty J.R."/>
            <person name="Technau U."/>
            <person name="Martindale M.Q."/>
            <person name="Rokhsar D.S."/>
        </authorList>
    </citation>
    <scope>NUCLEOTIDE SEQUENCE [LARGE SCALE GENOMIC DNA]</scope>
    <source>
        <strain evidence="4">CH2 X CH6</strain>
    </source>
</reference>
<dbReference type="Proteomes" id="UP000001593">
    <property type="component" value="Unassembled WGS sequence"/>
</dbReference>
<proteinExistence type="predicted"/>
<evidence type="ECO:0000256" key="1">
    <source>
        <dbReference type="SAM" id="Phobius"/>
    </source>
</evidence>
<dbReference type="eggNOG" id="ENOG502SZMA">
    <property type="taxonomic scope" value="Eukaryota"/>
</dbReference>
<feature type="transmembrane region" description="Helical" evidence="1">
    <location>
        <begin position="505"/>
        <end position="535"/>
    </location>
</feature>
<evidence type="ECO:0000313" key="3">
    <source>
        <dbReference type="EMBL" id="EDO33421.1"/>
    </source>
</evidence>
<dbReference type="OMA" id="CERHDSE"/>
<dbReference type="EMBL" id="DS469774">
    <property type="protein sequence ID" value="EDO33421.1"/>
    <property type="molecule type" value="Genomic_DNA"/>
</dbReference>
<feature type="signal peptide" evidence="2">
    <location>
        <begin position="1"/>
        <end position="31"/>
    </location>
</feature>
<feature type="transmembrane region" description="Helical" evidence="1">
    <location>
        <begin position="722"/>
        <end position="743"/>
    </location>
</feature>
<feature type="transmembrane region" description="Helical" evidence="1">
    <location>
        <begin position="445"/>
        <end position="466"/>
    </location>
</feature>
<feature type="transmembrane region" description="Helical" evidence="1">
    <location>
        <begin position="922"/>
        <end position="942"/>
    </location>
</feature>
<dbReference type="AlphaFoldDB" id="A7SS99"/>
<keyword evidence="1" id="KW-0812">Transmembrane</keyword>